<sequence length="273" mass="30388">MSFYGQDKLDPCHQPRLVPPLPTVLCAAARNGQSSVLRFFFDKIPACRDNPLGEPWNPSIHVHEQDIPTQWSVDSWPNMVSIAAVQSSKPEVFQTLLTYGMNVQTAPERWVTPFEVALERHDFTMARFLLSQGASIYGNGGALGNTSSLRDAAKYDDIDSLRFLLEHGAKLDGTNALQGSAESGCVRTAEFLLEAGVNIDEIFEQVYYERGAEVESRCSALHTAIRWKQADFVHFLLLRGANVNVQDGIHQTPVQLAERMGEICILELLQQAQ</sequence>
<keyword evidence="1" id="KW-0677">Repeat</keyword>
<evidence type="ECO:0000256" key="1">
    <source>
        <dbReference type="ARBA" id="ARBA00022737"/>
    </source>
</evidence>
<dbReference type="PANTHER" id="PTHR24189:SF50">
    <property type="entry name" value="ANKYRIN REPEAT AND SOCS BOX PROTEIN 2"/>
    <property type="match status" value="1"/>
</dbReference>
<dbReference type="PANTHER" id="PTHR24189">
    <property type="entry name" value="MYOTROPHIN"/>
    <property type="match status" value="1"/>
</dbReference>
<dbReference type="EMBL" id="ML996085">
    <property type="protein sequence ID" value="KAF2152835.1"/>
    <property type="molecule type" value="Genomic_DNA"/>
</dbReference>
<accession>A0A9P4MFV1</accession>
<feature type="repeat" description="ANK" evidence="3">
    <location>
        <begin position="216"/>
        <end position="248"/>
    </location>
</feature>
<proteinExistence type="predicted"/>
<feature type="repeat" description="ANK" evidence="3">
    <location>
        <begin position="144"/>
        <end position="176"/>
    </location>
</feature>
<keyword evidence="5" id="KW-1185">Reference proteome</keyword>
<protein>
    <submittedName>
        <fullName evidence="4">Ankyrin</fullName>
    </submittedName>
</protein>
<dbReference type="PROSITE" id="PS50088">
    <property type="entry name" value="ANK_REPEAT"/>
    <property type="match status" value="2"/>
</dbReference>
<dbReference type="OrthoDB" id="5369447at2759"/>
<dbReference type="SMART" id="SM00248">
    <property type="entry name" value="ANK"/>
    <property type="match status" value="4"/>
</dbReference>
<dbReference type="Pfam" id="PF00023">
    <property type="entry name" value="Ank"/>
    <property type="match status" value="1"/>
</dbReference>
<evidence type="ECO:0000256" key="2">
    <source>
        <dbReference type="ARBA" id="ARBA00023043"/>
    </source>
</evidence>
<dbReference type="SUPFAM" id="SSF48403">
    <property type="entry name" value="Ankyrin repeat"/>
    <property type="match status" value="1"/>
</dbReference>
<dbReference type="PROSITE" id="PS50297">
    <property type="entry name" value="ANK_REP_REGION"/>
    <property type="match status" value="1"/>
</dbReference>
<gene>
    <name evidence="4" type="ORF">K461DRAFT_277605</name>
</gene>
<evidence type="ECO:0000256" key="3">
    <source>
        <dbReference type="PROSITE-ProRule" id="PRU00023"/>
    </source>
</evidence>
<organism evidence="4 5">
    <name type="scientific">Myriangium duriaei CBS 260.36</name>
    <dbReference type="NCBI Taxonomy" id="1168546"/>
    <lineage>
        <taxon>Eukaryota</taxon>
        <taxon>Fungi</taxon>
        <taxon>Dikarya</taxon>
        <taxon>Ascomycota</taxon>
        <taxon>Pezizomycotina</taxon>
        <taxon>Dothideomycetes</taxon>
        <taxon>Dothideomycetidae</taxon>
        <taxon>Myriangiales</taxon>
        <taxon>Myriangiaceae</taxon>
        <taxon>Myriangium</taxon>
    </lineage>
</organism>
<name>A0A9P4MFV1_9PEZI</name>
<dbReference type="InterPro" id="IPR050745">
    <property type="entry name" value="Multifunctional_regulatory"/>
</dbReference>
<dbReference type="Proteomes" id="UP000799439">
    <property type="component" value="Unassembled WGS sequence"/>
</dbReference>
<dbReference type="InterPro" id="IPR002110">
    <property type="entry name" value="Ankyrin_rpt"/>
</dbReference>
<dbReference type="InterPro" id="IPR036770">
    <property type="entry name" value="Ankyrin_rpt-contain_sf"/>
</dbReference>
<dbReference type="AlphaFoldDB" id="A0A9P4MFV1"/>
<reference evidence="4" key="1">
    <citation type="journal article" date="2020" name="Stud. Mycol.">
        <title>101 Dothideomycetes genomes: a test case for predicting lifestyles and emergence of pathogens.</title>
        <authorList>
            <person name="Haridas S."/>
            <person name="Albert R."/>
            <person name="Binder M."/>
            <person name="Bloem J."/>
            <person name="Labutti K."/>
            <person name="Salamov A."/>
            <person name="Andreopoulos B."/>
            <person name="Baker S."/>
            <person name="Barry K."/>
            <person name="Bills G."/>
            <person name="Bluhm B."/>
            <person name="Cannon C."/>
            <person name="Castanera R."/>
            <person name="Culley D."/>
            <person name="Daum C."/>
            <person name="Ezra D."/>
            <person name="Gonzalez J."/>
            <person name="Henrissat B."/>
            <person name="Kuo A."/>
            <person name="Liang C."/>
            <person name="Lipzen A."/>
            <person name="Lutzoni F."/>
            <person name="Magnuson J."/>
            <person name="Mondo S."/>
            <person name="Nolan M."/>
            <person name="Ohm R."/>
            <person name="Pangilinan J."/>
            <person name="Park H.-J."/>
            <person name="Ramirez L."/>
            <person name="Alfaro M."/>
            <person name="Sun H."/>
            <person name="Tritt A."/>
            <person name="Yoshinaga Y."/>
            <person name="Zwiers L.-H."/>
            <person name="Turgeon B."/>
            <person name="Goodwin S."/>
            <person name="Spatafora J."/>
            <person name="Crous P."/>
            <person name="Grigoriev I."/>
        </authorList>
    </citation>
    <scope>NUCLEOTIDE SEQUENCE</scope>
    <source>
        <strain evidence="4">CBS 260.36</strain>
    </source>
</reference>
<comment type="caution">
    <text evidence="4">The sequence shown here is derived from an EMBL/GenBank/DDBJ whole genome shotgun (WGS) entry which is preliminary data.</text>
</comment>
<evidence type="ECO:0000313" key="4">
    <source>
        <dbReference type="EMBL" id="KAF2152835.1"/>
    </source>
</evidence>
<keyword evidence="2 3" id="KW-0040">ANK repeat</keyword>
<dbReference type="Gene3D" id="1.25.40.20">
    <property type="entry name" value="Ankyrin repeat-containing domain"/>
    <property type="match status" value="1"/>
</dbReference>
<evidence type="ECO:0000313" key="5">
    <source>
        <dbReference type="Proteomes" id="UP000799439"/>
    </source>
</evidence>